<dbReference type="Proteomes" id="UP001346149">
    <property type="component" value="Unassembled WGS sequence"/>
</dbReference>
<accession>A0AAN7L2G0</accession>
<evidence type="ECO:0000313" key="2">
    <source>
        <dbReference type="EMBL" id="KAK4776529.1"/>
    </source>
</evidence>
<dbReference type="PANTHER" id="PTHR34371">
    <property type="entry name" value="OS01G0551000 PROTEIN"/>
    <property type="match status" value="1"/>
</dbReference>
<name>A0AAN7L2G0_TRANT</name>
<dbReference type="PANTHER" id="PTHR34371:SF6">
    <property type="entry name" value="MEMBRANE-ASSOCIATED KINASE REGULATOR 6"/>
    <property type="match status" value="1"/>
</dbReference>
<feature type="region of interest" description="Disordered" evidence="1">
    <location>
        <begin position="1"/>
        <end position="44"/>
    </location>
</feature>
<dbReference type="InterPro" id="IPR007789">
    <property type="entry name" value="DUF688"/>
</dbReference>
<dbReference type="Pfam" id="PF05097">
    <property type="entry name" value="DUF688"/>
    <property type="match status" value="1"/>
</dbReference>
<dbReference type="AlphaFoldDB" id="A0AAN7L2G0"/>
<sequence length="323" mass="35939">MGSNGPAAADDSKTHEGPTDRSEAIGRQERRLSEPSEVEGRQRKMGLLWDHVSEEDDQDVFEVEAEAATPKLKLSLFSLPKKPPEVSGMLTPPLQTPASVPFQWEEAPGRPRPFCTRSFPKPSTARCLELPPRLLKEAKVTSMPSPTTVLDGPYVGRSWSHRRGGSFRTHDDGSNKVLFFGSNRWAPLMEKGVKDDDPFSILEEGGSASAGQPNVKITRVKRRGSLLNLSYSKSHLWARIYKSIRQVVPWRRRCSHAVTAHVAASDWLDLSPLFVKNVTSYNLTSEIQSPQAAIDVGALTTVLLLKQAAVNRKRWRVRLCLPI</sequence>
<reference evidence="2 3" key="1">
    <citation type="journal article" date="2023" name="Hortic Res">
        <title>Pangenome of water caltrop reveals structural variations and asymmetric subgenome divergence after allopolyploidization.</title>
        <authorList>
            <person name="Zhang X."/>
            <person name="Chen Y."/>
            <person name="Wang L."/>
            <person name="Yuan Y."/>
            <person name="Fang M."/>
            <person name="Shi L."/>
            <person name="Lu R."/>
            <person name="Comes H.P."/>
            <person name="Ma Y."/>
            <person name="Chen Y."/>
            <person name="Huang G."/>
            <person name="Zhou Y."/>
            <person name="Zheng Z."/>
            <person name="Qiu Y."/>
        </authorList>
    </citation>
    <scope>NUCLEOTIDE SEQUENCE [LARGE SCALE GENOMIC DNA]</scope>
    <source>
        <strain evidence="2">F231</strain>
    </source>
</reference>
<organism evidence="2 3">
    <name type="scientific">Trapa natans</name>
    <name type="common">Water chestnut</name>
    <dbReference type="NCBI Taxonomy" id="22666"/>
    <lineage>
        <taxon>Eukaryota</taxon>
        <taxon>Viridiplantae</taxon>
        <taxon>Streptophyta</taxon>
        <taxon>Embryophyta</taxon>
        <taxon>Tracheophyta</taxon>
        <taxon>Spermatophyta</taxon>
        <taxon>Magnoliopsida</taxon>
        <taxon>eudicotyledons</taxon>
        <taxon>Gunneridae</taxon>
        <taxon>Pentapetalae</taxon>
        <taxon>rosids</taxon>
        <taxon>malvids</taxon>
        <taxon>Myrtales</taxon>
        <taxon>Lythraceae</taxon>
        <taxon>Trapa</taxon>
    </lineage>
</organism>
<dbReference type="EMBL" id="JAXQNO010000018">
    <property type="protein sequence ID" value="KAK4776529.1"/>
    <property type="molecule type" value="Genomic_DNA"/>
</dbReference>
<feature type="compositionally biased region" description="Basic and acidic residues" evidence="1">
    <location>
        <begin position="10"/>
        <end position="42"/>
    </location>
</feature>
<gene>
    <name evidence="2" type="ORF">SAY86_005217</name>
</gene>
<proteinExistence type="predicted"/>
<protein>
    <submittedName>
        <fullName evidence="2">Uncharacterized protein</fullName>
    </submittedName>
</protein>
<keyword evidence="3" id="KW-1185">Reference proteome</keyword>
<evidence type="ECO:0000313" key="3">
    <source>
        <dbReference type="Proteomes" id="UP001346149"/>
    </source>
</evidence>
<evidence type="ECO:0000256" key="1">
    <source>
        <dbReference type="SAM" id="MobiDB-lite"/>
    </source>
</evidence>
<comment type="caution">
    <text evidence="2">The sequence shown here is derived from an EMBL/GenBank/DDBJ whole genome shotgun (WGS) entry which is preliminary data.</text>
</comment>